<keyword evidence="4" id="KW-0067">ATP-binding</keyword>
<dbReference type="InterPro" id="IPR005481">
    <property type="entry name" value="BC-like_N"/>
</dbReference>
<dbReference type="GO" id="GO:0016874">
    <property type="term" value="F:ligase activity"/>
    <property type="evidence" value="ECO:0007669"/>
    <property type="project" value="UniProtKB-KW"/>
</dbReference>
<dbReference type="FunFam" id="3.30.1490.20:FF:000018">
    <property type="entry name" value="Biotin carboxylase"/>
    <property type="match status" value="1"/>
</dbReference>
<proteinExistence type="predicted"/>
<gene>
    <name evidence="8" type="ORF">A45J_1408</name>
</gene>
<dbReference type="SUPFAM" id="SSF52440">
    <property type="entry name" value="PreATP-grasp domain"/>
    <property type="match status" value="1"/>
</dbReference>
<dbReference type="InterPro" id="IPR011054">
    <property type="entry name" value="Rudment_hybrid_motif"/>
</dbReference>
<accession>A0A5J4KWN5</accession>
<name>A0A5J4KWN5_9ZZZZ</name>
<evidence type="ECO:0000256" key="5">
    <source>
        <dbReference type="ARBA" id="ARBA00022842"/>
    </source>
</evidence>
<reference evidence="8" key="1">
    <citation type="submission" date="2019-10" db="EMBL/GenBank/DDBJ databases">
        <title>Metagenomic sequencing of thiosulfate-disproportionating enrichment culture.</title>
        <authorList>
            <person name="Umezawa K."/>
            <person name="Kojima H."/>
            <person name="Fukui M."/>
        </authorList>
    </citation>
    <scope>NUCLEOTIDE SEQUENCE</scope>
    <source>
        <strain evidence="8">45J</strain>
    </source>
</reference>
<keyword evidence="3" id="KW-0547">Nucleotide-binding</keyword>
<sequence>MKLFKKILIANRGEIAVRIIRACKELGIRTVAIFSDIEKGSLHVRLADESICIGPANSRHSYLNIPAILSAAEVTDSEAIHPGYGFLSENPQFAEACATSGITFIGPTPENIRIGGDKAKARQVLKRRGIPVVPGSDGPVISEETAVKIAQKIGFPVIIKASAGGGGRGMRIVREEQELSHAFHMAQRESLAAFGNNEIYVEKYLPSIRHIEVQIISDGKNVIHLGERDCSIQRRHQKLIEEAPSTIATAKFRKKIGELAVRAAKAMKYHNVGTIEFIVDQEQNVYFMEVNTRVQVEHPVTEEVTGVDIIKEQIRIAAGFPLSYKQNQIKPSGYSIECRINAEDPEKFIPCPGRITLFSPPGGPGVRVDTAAYTGWVVPSHYDSLIAKLIVHGKNREEAIAKMKRALDEFIIEGIKTTIPFHKKVFNHPDFIRGNFSTDFIDRMSNGNVSNGHKIFEVVDSQG</sequence>
<dbReference type="Pfam" id="PF00289">
    <property type="entry name" value="Biotin_carb_N"/>
    <property type="match status" value="1"/>
</dbReference>
<keyword evidence="2" id="KW-0479">Metal-binding</keyword>
<dbReference type="InterPro" id="IPR005479">
    <property type="entry name" value="CPAse_ATP-bd"/>
</dbReference>
<dbReference type="PROSITE" id="PS50975">
    <property type="entry name" value="ATP_GRASP"/>
    <property type="match status" value="1"/>
</dbReference>
<evidence type="ECO:0000256" key="2">
    <source>
        <dbReference type="ARBA" id="ARBA00022723"/>
    </source>
</evidence>
<dbReference type="PROSITE" id="PS50979">
    <property type="entry name" value="BC"/>
    <property type="match status" value="1"/>
</dbReference>
<keyword evidence="1" id="KW-0436">Ligase</keyword>
<dbReference type="InterPro" id="IPR011764">
    <property type="entry name" value="Biotin_carboxylation_dom"/>
</dbReference>
<dbReference type="FunFam" id="3.40.50.20:FF:000010">
    <property type="entry name" value="Propionyl-CoA carboxylase subunit alpha"/>
    <property type="match status" value="1"/>
</dbReference>
<dbReference type="Pfam" id="PF02786">
    <property type="entry name" value="CPSase_L_D2"/>
    <property type="match status" value="1"/>
</dbReference>
<dbReference type="InterPro" id="IPR004549">
    <property type="entry name" value="Acetyl_CoA_COase_biotin_COase"/>
</dbReference>
<evidence type="ECO:0000256" key="1">
    <source>
        <dbReference type="ARBA" id="ARBA00022598"/>
    </source>
</evidence>
<dbReference type="PANTHER" id="PTHR48095:SF2">
    <property type="entry name" value="BIOTIN CARBOXYLASE, CHLOROPLASTIC"/>
    <property type="match status" value="1"/>
</dbReference>
<evidence type="ECO:0000256" key="4">
    <source>
        <dbReference type="ARBA" id="ARBA00022840"/>
    </source>
</evidence>
<feature type="domain" description="ATP-grasp" evidence="6">
    <location>
        <begin position="122"/>
        <end position="318"/>
    </location>
</feature>
<evidence type="ECO:0000256" key="3">
    <source>
        <dbReference type="ARBA" id="ARBA00022741"/>
    </source>
</evidence>
<dbReference type="InterPro" id="IPR051602">
    <property type="entry name" value="ACC_Biotin_Carboxylase"/>
</dbReference>
<comment type="caution">
    <text evidence="8">The sequence shown here is derived from an EMBL/GenBank/DDBJ whole genome shotgun (WGS) entry which is preliminary data.</text>
</comment>
<organism evidence="8">
    <name type="scientific">hot springs metagenome</name>
    <dbReference type="NCBI Taxonomy" id="433727"/>
    <lineage>
        <taxon>unclassified sequences</taxon>
        <taxon>metagenomes</taxon>
        <taxon>ecological metagenomes</taxon>
    </lineage>
</organism>
<dbReference type="EMBL" id="BLAB01000001">
    <property type="protein sequence ID" value="GER93654.1"/>
    <property type="molecule type" value="Genomic_DNA"/>
</dbReference>
<keyword evidence="5" id="KW-0460">Magnesium</keyword>
<evidence type="ECO:0000259" key="6">
    <source>
        <dbReference type="PROSITE" id="PS50975"/>
    </source>
</evidence>
<dbReference type="SUPFAM" id="SSF56059">
    <property type="entry name" value="Glutathione synthetase ATP-binding domain-like"/>
    <property type="match status" value="1"/>
</dbReference>
<dbReference type="Pfam" id="PF02785">
    <property type="entry name" value="Biotin_carb_C"/>
    <property type="match status" value="1"/>
</dbReference>
<evidence type="ECO:0000259" key="7">
    <source>
        <dbReference type="PROSITE" id="PS50979"/>
    </source>
</evidence>
<dbReference type="GO" id="GO:0046872">
    <property type="term" value="F:metal ion binding"/>
    <property type="evidence" value="ECO:0007669"/>
    <property type="project" value="UniProtKB-KW"/>
</dbReference>
<dbReference type="PROSITE" id="PS00866">
    <property type="entry name" value="CPSASE_1"/>
    <property type="match status" value="1"/>
</dbReference>
<dbReference type="NCBIfam" id="NF006367">
    <property type="entry name" value="PRK08591.1"/>
    <property type="match status" value="1"/>
</dbReference>
<dbReference type="PROSITE" id="PS00867">
    <property type="entry name" value="CPSASE_2"/>
    <property type="match status" value="1"/>
</dbReference>
<feature type="domain" description="Biotin carboxylation" evidence="7">
    <location>
        <begin position="3"/>
        <end position="446"/>
    </location>
</feature>
<evidence type="ECO:0000313" key="8">
    <source>
        <dbReference type="EMBL" id="GER93654.1"/>
    </source>
</evidence>
<dbReference type="InterPro" id="IPR005482">
    <property type="entry name" value="Biotin_COase_C"/>
</dbReference>
<dbReference type="Gene3D" id="3.30.470.20">
    <property type="entry name" value="ATP-grasp fold, B domain"/>
    <property type="match status" value="1"/>
</dbReference>
<dbReference type="SUPFAM" id="SSF51246">
    <property type="entry name" value="Rudiment single hybrid motif"/>
    <property type="match status" value="1"/>
</dbReference>
<dbReference type="NCBIfam" id="TIGR00514">
    <property type="entry name" value="accC"/>
    <property type="match status" value="1"/>
</dbReference>
<dbReference type="InterPro" id="IPR011761">
    <property type="entry name" value="ATP-grasp"/>
</dbReference>
<dbReference type="PANTHER" id="PTHR48095">
    <property type="entry name" value="PYRUVATE CARBOXYLASE SUBUNIT A"/>
    <property type="match status" value="1"/>
</dbReference>
<dbReference type="AlphaFoldDB" id="A0A5J4KWN5"/>
<dbReference type="InterPro" id="IPR016185">
    <property type="entry name" value="PreATP-grasp_dom_sf"/>
</dbReference>
<dbReference type="GO" id="GO:0005524">
    <property type="term" value="F:ATP binding"/>
    <property type="evidence" value="ECO:0007669"/>
    <property type="project" value="UniProtKB-KW"/>
</dbReference>
<protein>
    <submittedName>
        <fullName evidence="8">Acetyl-CoA carboxylase biotin carboxylase subunit</fullName>
    </submittedName>
</protein>
<dbReference type="SMART" id="SM00878">
    <property type="entry name" value="Biotin_carb_C"/>
    <property type="match status" value="1"/>
</dbReference>